<dbReference type="InterPro" id="IPR001283">
    <property type="entry name" value="CRISP-related"/>
</dbReference>
<proteinExistence type="predicted"/>
<dbReference type="InterPro" id="IPR014044">
    <property type="entry name" value="CAP_dom"/>
</dbReference>
<dbReference type="Proteomes" id="UP000002866">
    <property type="component" value="Chromosome 3"/>
</dbReference>
<evidence type="ECO:0000256" key="3">
    <source>
        <dbReference type="SAM" id="SignalP"/>
    </source>
</evidence>
<feature type="domain" description="SCP" evidence="4">
    <location>
        <begin position="411"/>
        <end position="539"/>
    </location>
</feature>
<feature type="signal peptide" evidence="3">
    <location>
        <begin position="1"/>
        <end position="19"/>
    </location>
</feature>
<gene>
    <name evidence="5" type="primary">TBLA0C02750</name>
    <name evidence="5" type="ORF">TBLA_0C02750</name>
</gene>
<accession>I2H131</accession>
<name>I2H131_HENB6</name>
<keyword evidence="2" id="KW-0812">Transmembrane</keyword>
<feature type="chain" id="PRO_5003660371" description="SCP domain-containing protein" evidence="3">
    <location>
        <begin position="20"/>
        <end position="549"/>
    </location>
</feature>
<dbReference type="PANTHER" id="PTHR10334">
    <property type="entry name" value="CYSTEINE-RICH SECRETORY PROTEIN-RELATED"/>
    <property type="match status" value="1"/>
</dbReference>
<keyword evidence="2" id="KW-1133">Transmembrane helix</keyword>
<evidence type="ECO:0000313" key="6">
    <source>
        <dbReference type="Proteomes" id="UP000002866"/>
    </source>
</evidence>
<protein>
    <recommendedName>
        <fullName evidence="4">SCP domain-containing protein</fullName>
    </recommendedName>
</protein>
<dbReference type="Gene3D" id="3.40.33.10">
    <property type="entry name" value="CAP"/>
    <property type="match status" value="1"/>
</dbReference>
<dbReference type="InParanoid" id="I2H131"/>
<dbReference type="AlphaFoldDB" id="I2H131"/>
<dbReference type="eggNOG" id="KOG3017">
    <property type="taxonomic scope" value="Eukaryota"/>
</dbReference>
<reference evidence="5 6" key="1">
    <citation type="journal article" date="2011" name="Proc. Natl. Acad. Sci. U.S.A.">
        <title>Evolutionary erosion of yeast sex chromosomes by mating-type switching accidents.</title>
        <authorList>
            <person name="Gordon J.L."/>
            <person name="Armisen D."/>
            <person name="Proux-Wera E."/>
            <person name="Oheigeartaigh S.S."/>
            <person name="Byrne K.P."/>
            <person name="Wolfe K.H."/>
        </authorList>
    </citation>
    <scope>NUCLEOTIDE SEQUENCE [LARGE SCALE GENOMIC DNA]</scope>
    <source>
        <strain evidence="6">ATCC 34711 / CBS 6284 / DSM 70876 / NBRC 10599 / NRRL Y-10934 / UCD 77-7</strain>
    </source>
</reference>
<evidence type="ECO:0000313" key="5">
    <source>
        <dbReference type="EMBL" id="CCH60083.1"/>
    </source>
</evidence>
<dbReference type="PRINTS" id="PR00837">
    <property type="entry name" value="V5TPXLIKE"/>
</dbReference>
<evidence type="ECO:0000256" key="2">
    <source>
        <dbReference type="SAM" id="Phobius"/>
    </source>
</evidence>
<feature type="transmembrane region" description="Helical" evidence="2">
    <location>
        <begin position="296"/>
        <end position="318"/>
    </location>
</feature>
<dbReference type="SMART" id="SM00198">
    <property type="entry name" value="SCP"/>
    <property type="match status" value="1"/>
</dbReference>
<dbReference type="KEGG" id="tbl:TBLA_0C02750"/>
<organism evidence="5 6">
    <name type="scientific">Henningerozyma blattae (strain ATCC 34711 / CBS 6284 / DSM 70876 / NBRC 10599 / NRRL Y-10934 / UCD 77-7)</name>
    <name type="common">Yeast</name>
    <name type="synonym">Tetrapisispora blattae</name>
    <dbReference type="NCBI Taxonomy" id="1071380"/>
    <lineage>
        <taxon>Eukaryota</taxon>
        <taxon>Fungi</taxon>
        <taxon>Dikarya</taxon>
        <taxon>Ascomycota</taxon>
        <taxon>Saccharomycotina</taxon>
        <taxon>Saccharomycetes</taxon>
        <taxon>Saccharomycetales</taxon>
        <taxon>Saccharomycetaceae</taxon>
        <taxon>Henningerozyma</taxon>
    </lineage>
</organism>
<keyword evidence="6" id="KW-1185">Reference proteome</keyword>
<dbReference type="InterPro" id="IPR018244">
    <property type="entry name" value="Allrgn_V5/Tpx1_CS"/>
</dbReference>
<dbReference type="GO" id="GO:0005576">
    <property type="term" value="C:extracellular region"/>
    <property type="evidence" value="ECO:0007669"/>
    <property type="project" value="InterPro"/>
</dbReference>
<evidence type="ECO:0000256" key="1">
    <source>
        <dbReference type="SAM" id="MobiDB-lite"/>
    </source>
</evidence>
<dbReference type="GeneID" id="14495063"/>
<evidence type="ECO:0000259" key="4">
    <source>
        <dbReference type="SMART" id="SM00198"/>
    </source>
</evidence>
<dbReference type="EMBL" id="HE806318">
    <property type="protein sequence ID" value="CCH60083.1"/>
    <property type="molecule type" value="Genomic_DNA"/>
</dbReference>
<dbReference type="RefSeq" id="XP_004179602.1">
    <property type="nucleotide sequence ID" value="XM_004179554.1"/>
</dbReference>
<dbReference type="HOGENOM" id="CLU_496231_0_0_1"/>
<dbReference type="STRING" id="1071380.I2H131"/>
<keyword evidence="3" id="KW-0732">Signal</keyword>
<dbReference type="Pfam" id="PF00188">
    <property type="entry name" value="CAP"/>
    <property type="match status" value="1"/>
</dbReference>
<dbReference type="OrthoDB" id="337038at2759"/>
<feature type="transmembrane region" description="Helical" evidence="2">
    <location>
        <begin position="264"/>
        <end position="284"/>
    </location>
</feature>
<dbReference type="InterPro" id="IPR035940">
    <property type="entry name" value="CAP_sf"/>
</dbReference>
<dbReference type="PROSITE" id="PS01009">
    <property type="entry name" value="CRISP_1"/>
    <property type="match status" value="1"/>
</dbReference>
<sequence length="549" mass="60275">MHLHIIKFWKLMILQTTGYAPWYDTPRRYHRATTALSQHNHSTTTAHSAQTRHLQRHVCRSHPISLNFAHIRTRHCKGQWKYEVQTLFRSSHWQDHPERPAPLNKPAGIILNYLEYSSRTFCVCTGTLPQRLHPDTTQTPHRHHCTRTPHIPGARAAPNSLRTTPPAPFLFARPFALCVLHSVLRSFLFRVCPVACDSFSAILRSCDRCNPAPSSWSSWSSAPSSCPSAIRTDAGAAADLPPDPPAEMRNQTQGGRLHCIDDCIALHCICICIAFATIQASMLAHSRVASISYIRATVFVFLCISALVIIVILALFLFCFVPPPTRANTPPPLPSSFPHAMQSSLLLLAASAIATASAQQVVIQGEVCVEDGVTTSVLSTVGGSATTIVQGTRTSSVVPNYPTQPVADLSSWEQEVLSESNKKRALHADTPALSWAPELAAYAQAFADQYVCGSALSHSSGEWGENIALGYSPTGSVDAWYNEINDYDFQDPAFAPNTGHFTQLVWKATTQVGCGRKDCGDYYKNYIVCEYSAPGNFDGEFADNVKALI</sequence>
<dbReference type="CDD" id="cd05384">
    <property type="entry name" value="CAP_PRY1-like"/>
    <property type="match status" value="1"/>
</dbReference>
<feature type="region of interest" description="Disordered" evidence="1">
    <location>
        <begin position="135"/>
        <end position="159"/>
    </location>
</feature>
<keyword evidence="2" id="KW-0472">Membrane</keyword>
<dbReference type="SUPFAM" id="SSF55797">
    <property type="entry name" value="PR-1-like"/>
    <property type="match status" value="1"/>
</dbReference>